<protein>
    <recommendedName>
        <fullName evidence="1">Rhamnogalacturonan lyase domain-containing protein</fullName>
    </recommendedName>
</protein>
<dbReference type="EMBL" id="VTOW01000003">
    <property type="protein sequence ID" value="NKE72006.1"/>
    <property type="molecule type" value="Genomic_DNA"/>
</dbReference>
<dbReference type="AlphaFoldDB" id="A0A7X6IBZ1"/>
<dbReference type="InterPro" id="IPR008972">
    <property type="entry name" value="Cupredoxin"/>
</dbReference>
<sequence>MMNVHHFQRMVRGGVLSILTLLFVVYFSASVEAAAVGGTVRVGSDLGEGAVVYLKDTRPKPAPVPPKETTIRQENLEFIPFFTVVPIGSTILFENQDNEMHNVHSTTPGNRFDIGAHNKGDIKTVIFEKPGAVMLRCKIHTQMRGMVFVAPSQYYAVAGKNGKYELPNVPPGTYRIEAWHPRLTAEEIKTGGRSITVGAAAVSADLSLTTKTPKEANLTEVPDKDWMEVLNEVGASLDQAIQTWKGGKRTGAMTKVLTTHSRLYGESGLRNAISQKLGKDQAEAHDARFNTLVKQVQKEGPSAEAAFRSEKEKLLSELKKDIQKMK</sequence>
<dbReference type="Pfam" id="PF14686">
    <property type="entry name" value="fn3_3"/>
    <property type="match status" value="1"/>
</dbReference>
<dbReference type="SUPFAM" id="SSF49503">
    <property type="entry name" value="Cupredoxins"/>
    <property type="match status" value="1"/>
</dbReference>
<dbReference type="Proteomes" id="UP000534783">
    <property type="component" value="Unassembled WGS sequence"/>
</dbReference>
<dbReference type="RefSeq" id="WP_168061285.1">
    <property type="nucleotide sequence ID" value="NZ_VTOW01000003.1"/>
</dbReference>
<gene>
    <name evidence="2" type="ORF">MNODULE_14755</name>
</gene>
<dbReference type="Gene3D" id="2.60.40.420">
    <property type="entry name" value="Cupredoxins - blue copper proteins"/>
    <property type="match status" value="1"/>
</dbReference>
<dbReference type="InterPro" id="IPR013784">
    <property type="entry name" value="Carb-bd-like_fold"/>
</dbReference>
<evidence type="ECO:0000259" key="1">
    <source>
        <dbReference type="Pfam" id="PF14686"/>
    </source>
</evidence>
<accession>A0A7X6IBZ1</accession>
<name>A0A7X6IBZ1_9BACT</name>
<proteinExistence type="predicted"/>
<feature type="domain" description="Rhamnogalacturonan lyase" evidence="1">
    <location>
        <begin position="152"/>
        <end position="199"/>
    </location>
</feature>
<reference evidence="2 3" key="1">
    <citation type="journal article" date="2020" name="Nature">
        <title>Bacterial chemolithoautotrophy via manganese oxidation.</title>
        <authorList>
            <person name="Yu H."/>
            <person name="Leadbetter J.R."/>
        </authorList>
    </citation>
    <scope>NUCLEOTIDE SEQUENCE [LARGE SCALE GENOMIC DNA]</scope>
    <source>
        <strain evidence="2 3">Mn-1</strain>
    </source>
</reference>
<keyword evidence="3" id="KW-1185">Reference proteome</keyword>
<comment type="caution">
    <text evidence="2">The sequence shown here is derived from an EMBL/GenBank/DDBJ whole genome shotgun (WGS) entry which is preliminary data.</text>
</comment>
<dbReference type="InterPro" id="IPR029413">
    <property type="entry name" value="RG-lyase_II"/>
</dbReference>
<evidence type="ECO:0000313" key="2">
    <source>
        <dbReference type="EMBL" id="NKE72006.1"/>
    </source>
</evidence>
<organism evidence="2 3">
    <name type="scientific">Candidatus Manganitrophus noduliformans</name>
    <dbReference type="NCBI Taxonomy" id="2606439"/>
    <lineage>
        <taxon>Bacteria</taxon>
        <taxon>Pseudomonadati</taxon>
        <taxon>Nitrospirota</taxon>
        <taxon>Nitrospiria</taxon>
        <taxon>Candidatus Troglogloeales</taxon>
        <taxon>Candidatus Manganitrophaceae</taxon>
        <taxon>Candidatus Manganitrophus</taxon>
    </lineage>
</organism>
<dbReference type="SUPFAM" id="SSF49452">
    <property type="entry name" value="Starch-binding domain-like"/>
    <property type="match status" value="1"/>
</dbReference>
<evidence type="ECO:0000313" key="3">
    <source>
        <dbReference type="Proteomes" id="UP000534783"/>
    </source>
</evidence>
<dbReference type="GO" id="GO:0030246">
    <property type="term" value="F:carbohydrate binding"/>
    <property type="evidence" value="ECO:0007669"/>
    <property type="project" value="InterPro"/>
</dbReference>